<dbReference type="InterPro" id="IPR012337">
    <property type="entry name" value="RNaseH-like_sf"/>
</dbReference>
<evidence type="ECO:0000256" key="1">
    <source>
        <dbReference type="SAM" id="MobiDB-lite"/>
    </source>
</evidence>
<protein>
    <submittedName>
        <fullName evidence="3">Uncharacterized protein</fullName>
    </submittedName>
</protein>
<dbReference type="PANTHER" id="PTHR37162:SF11">
    <property type="match status" value="1"/>
</dbReference>
<dbReference type="SUPFAM" id="SSF53098">
    <property type="entry name" value="Ribonuclease H-like"/>
    <property type="match status" value="1"/>
</dbReference>
<feature type="signal peptide" evidence="2">
    <location>
        <begin position="1"/>
        <end position="20"/>
    </location>
</feature>
<sequence length="725" mass="81502">MPRLFISSGFGLIVLRSTRTATPTNATSPAGTSATSVGIDGQALLPSQFQTSALRAEVLWCLQTAAKHHSFTSNEGIDAVFANMFPDSQIASSFSCGRDKTSYIIGFGIAPHFKKLLTSSINNSGPFVLMFDESLNQSLKKKQLDIHVRFWEDDRVKSSYFGSRFLGHAQAVDLLERIKECAAKLNFRHLLSVSMDGPNVNLKLMKLLQKEQAELHSDAQLISVGSCGLHILHNAMKAGFTAWQVDKLLRAMHYLFHNVPARREDFTSVTSSSTFPRPFCGHRWVENVPVAERAVDIWPMLSTYVDAVENKKLPNPNTASYDALVAARNDDFVIPKLQFFLSIARSFHPFLTRYQTDEPVLPFLGKDLKEFLMGLLRRFVKRELLQDRSSQQIITINVSDENWVPLRNVDICGLGADAAIKALQSKPGCKIGELSVLHFKKECLQCLVKVVSKLQDKSPLKFPMVRQIACLDPTSIYKEPEWCQQQMRSVVQTFIQGNKLTGGIPAGDVIIQQFASLTSVEGRDERFLAFKPMKDRLDVFLHTTLSTPYPELLRFCKSLLLSHGQATVERGFSINKEVETCNLQDNSLESLRIVCDRISKCGGVLKVPLTKELLASASSARSQYRLHLENERKKKESAAHALKRKAVEEELLDLRTQHDVLKRVCESLENDADKLAEQAEGKAGSKMAELITKSNTLRRRQKEKKEQLHQLQEKIEEKSSELKLL</sequence>
<evidence type="ECO:0000256" key="2">
    <source>
        <dbReference type="SAM" id="SignalP"/>
    </source>
</evidence>
<proteinExistence type="predicted"/>
<dbReference type="Proteomes" id="UP001174136">
    <property type="component" value="Unassembled WGS sequence"/>
</dbReference>
<name>A0AA47P1D0_MERPO</name>
<comment type="caution">
    <text evidence="3">The sequence shown here is derived from an EMBL/GenBank/DDBJ whole genome shotgun (WGS) entry which is preliminary data.</text>
</comment>
<feature type="compositionally biased region" description="Basic and acidic residues" evidence="1">
    <location>
        <begin position="703"/>
        <end position="713"/>
    </location>
</feature>
<feature type="chain" id="PRO_5041240862" evidence="2">
    <location>
        <begin position="21"/>
        <end position="725"/>
    </location>
</feature>
<evidence type="ECO:0000313" key="4">
    <source>
        <dbReference type="Proteomes" id="UP001174136"/>
    </source>
</evidence>
<keyword evidence="4" id="KW-1185">Reference proteome</keyword>
<gene>
    <name evidence="3" type="ORF">N1851_013860</name>
</gene>
<accession>A0AA47P1D0</accession>
<evidence type="ECO:0000313" key="3">
    <source>
        <dbReference type="EMBL" id="KAK0146841.1"/>
    </source>
</evidence>
<dbReference type="AlphaFoldDB" id="A0AA47P1D0"/>
<reference evidence="3" key="1">
    <citation type="journal article" date="2023" name="Front. Mar. Sci.">
        <title>A new Merluccius polli reference genome to investigate the effects of global change in West African waters.</title>
        <authorList>
            <person name="Mateo J.L."/>
            <person name="Blanco-Fernandez C."/>
            <person name="Garcia-Vazquez E."/>
            <person name="Machado-Schiaffino G."/>
        </authorList>
    </citation>
    <scope>NUCLEOTIDE SEQUENCE</scope>
    <source>
        <strain evidence="3">C29</strain>
        <tissue evidence="3">Fin</tissue>
    </source>
</reference>
<organism evidence="3 4">
    <name type="scientific">Merluccius polli</name>
    <name type="common">Benguela hake</name>
    <name type="synonym">Merluccius cadenati</name>
    <dbReference type="NCBI Taxonomy" id="89951"/>
    <lineage>
        <taxon>Eukaryota</taxon>
        <taxon>Metazoa</taxon>
        <taxon>Chordata</taxon>
        <taxon>Craniata</taxon>
        <taxon>Vertebrata</taxon>
        <taxon>Euteleostomi</taxon>
        <taxon>Actinopterygii</taxon>
        <taxon>Neopterygii</taxon>
        <taxon>Teleostei</taxon>
        <taxon>Neoteleostei</taxon>
        <taxon>Acanthomorphata</taxon>
        <taxon>Zeiogadaria</taxon>
        <taxon>Gadariae</taxon>
        <taxon>Gadiformes</taxon>
        <taxon>Gadoidei</taxon>
        <taxon>Merlucciidae</taxon>
        <taxon>Merluccius</taxon>
    </lineage>
</organism>
<dbReference type="EMBL" id="JAOPHQ010002558">
    <property type="protein sequence ID" value="KAK0146841.1"/>
    <property type="molecule type" value="Genomic_DNA"/>
</dbReference>
<dbReference type="PANTHER" id="PTHR37162">
    <property type="entry name" value="HAT FAMILY DIMERISATION DOMAINCONTAINING PROTEIN-RELATED"/>
    <property type="match status" value="1"/>
</dbReference>
<keyword evidence="2" id="KW-0732">Signal</keyword>
<feature type="region of interest" description="Disordered" evidence="1">
    <location>
        <begin position="678"/>
        <end position="713"/>
    </location>
</feature>